<feature type="transmembrane region" description="Helical" evidence="8">
    <location>
        <begin position="137"/>
        <end position="156"/>
    </location>
</feature>
<dbReference type="EMBL" id="CP089982">
    <property type="protein sequence ID" value="WXA93691.1"/>
    <property type="molecule type" value="Genomic_DNA"/>
</dbReference>
<feature type="transmembrane region" description="Helical" evidence="8">
    <location>
        <begin position="433"/>
        <end position="450"/>
    </location>
</feature>
<feature type="transmembrane region" description="Helical" evidence="8">
    <location>
        <begin position="326"/>
        <end position="346"/>
    </location>
</feature>
<evidence type="ECO:0000256" key="1">
    <source>
        <dbReference type="ARBA" id="ARBA00004651"/>
    </source>
</evidence>
<evidence type="ECO:0000256" key="8">
    <source>
        <dbReference type="SAM" id="Phobius"/>
    </source>
</evidence>
<comment type="subcellular location">
    <subcellularLocation>
        <location evidence="1">Cell membrane</location>
        <topology evidence="1">Multi-pass membrane protein</topology>
    </subcellularLocation>
</comment>
<evidence type="ECO:0000256" key="4">
    <source>
        <dbReference type="ARBA" id="ARBA00022692"/>
    </source>
</evidence>
<gene>
    <name evidence="9" type="ORF">LZC95_45465</name>
</gene>
<feature type="transmembrane region" description="Helical" evidence="8">
    <location>
        <begin position="41"/>
        <end position="61"/>
    </location>
</feature>
<feature type="transmembrane region" description="Helical" evidence="8">
    <location>
        <begin position="272"/>
        <end position="289"/>
    </location>
</feature>
<feature type="transmembrane region" description="Helical" evidence="8">
    <location>
        <begin position="103"/>
        <end position="125"/>
    </location>
</feature>
<proteinExistence type="inferred from homology"/>
<keyword evidence="6 8" id="KW-0472">Membrane</keyword>
<evidence type="ECO:0000256" key="6">
    <source>
        <dbReference type="ARBA" id="ARBA00023136"/>
    </source>
</evidence>
<keyword evidence="5 8" id="KW-1133">Transmembrane helix</keyword>
<dbReference type="Pfam" id="PF09594">
    <property type="entry name" value="GT87"/>
    <property type="match status" value="1"/>
</dbReference>
<organism evidence="9 10">
    <name type="scientific">Pendulispora brunnea</name>
    <dbReference type="NCBI Taxonomy" id="2905690"/>
    <lineage>
        <taxon>Bacteria</taxon>
        <taxon>Pseudomonadati</taxon>
        <taxon>Myxococcota</taxon>
        <taxon>Myxococcia</taxon>
        <taxon>Myxococcales</taxon>
        <taxon>Sorangiineae</taxon>
        <taxon>Pendulisporaceae</taxon>
        <taxon>Pendulispora</taxon>
    </lineage>
</organism>
<dbReference type="Proteomes" id="UP001379533">
    <property type="component" value="Chromosome"/>
</dbReference>
<keyword evidence="4 8" id="KW-0812">Transmembrane</keyword>
<evidence type="ECO:0000313" key="9">
    <source>
        <dbReference type="EMBL" id="WXA93691.1"/>
    </source>
</evidence>
<evidence type="ECO:0000313" key="10">
    <source>
        <dbReference type="Proteomes" id="UP001379533"/>
    </source>
</evidence>
<evidence type="ECO:0000256" key="2">
    <source>
        <dbReference type="ARBA" id="ARBA00022475"/>
    </source>
</evidence>
<feature type="transmembrane region" description="Helical" evidence="8">
    <location>
        <begin position="296"/>
        <end position="320"/>
    </location>
</feature>
<dbReference type="InterPro" id="IPR018584">
    <property type="entry name" value="GT87"/>
</dbReference>
<protein>
    <recommendedName>
        <fullName evidence="11">DUF2029 domain-containing protein</fullName>
    </recommendedName>
</protein>
<feature type="transmembrane region" description="Helical" evidence="8">
    <location>
        <begin position="224"/>
        <end position="241"/>
    </location>
</feature>
<dbReference type="RefSeq" id="WP_394844290.1">
    <property type="nucleotide sequence ID" value="NZ_CP089982.1"/>
</dbReference>
<feature type="transmembrane region" description="Helical" evidence="8">
    <location>
        <begin position="73"/>
        <end position="91"/>
    </location>
</feature>
<name>A0ABZ2K4R9_9BACT</name>
<comment type="similarity">
    <text evidence="7">Belongs to the glycosyltransferase 87 family.</text>
</comment>
<keyword evidence="2" id="KW-1003">Cell membrane</keyword>
<evidence type="ECO:0000256" key="3">
    <source>
        <dbReference type="ARBA" id="ARBA00022679"/>
    </source>
</evidence>
<evidence type="ECO:0000256" key="5">
    <source>
        <dbReference type="ARBA" id="ARBA00022989"/>
    </source>
</evidence>
<evidence type="ECO:0008006" key="11">
    <source>
        <dbReference type="Google" id="ProtNLM"/>
    </source>
</evidence>
<reference evidence="9 10" key="1">
    <citation type="submission" date="2021-12" db="EMBL/GenBank/DDBJ databases">
        <title>Discovery of the Pendulisporaceae a myxobacterial family with distinct sporulation behavior and unique specialized metabolism.</title>
        <authorList>
            <person name="Garcia R."/>
            <person name="Popoff A."/>
            <person name="Bader C.D."/>
            <person name="Loehr J."/>
            <person name="Walesch S."/>
            <person name="Walt C."/>
            <person name="Boldt J."/>
            <person name="Bunk B."/>
            <person name="Haeckl F.J.F.P.J."/>
            <person name="Gunesch A.P."/>
            <person name="Birkelbach J."/>
            <person name="Nuebel U."/>
            <person name="Pietschmann T."/>
            <person name="Bach T."/>
            <person name="Mueller R."/>
        </authorList>
    </citation>
    <scope>NUCLEOTIDE SEQUENCE [LARGE SCALE GENOMIC DNA]</scope>
    <source>
        <strain evidence="9 10">MSr12523</strain>
    </source>
</reference>
<keyword evidence="10" id="KW-1185">Reference proteome</keyword>
<keyword evidence="3" id="KW-0808">Transferase</keyword>
<feature type="transmembrane region" description="Helical" evidence="8">
    <location>
        <begin position="408"/>
        <end position="426"/>
    </location>
</feature>
<feature type="transmembrane region" description="Helical" evidence="8">
    <location>
        <begin position="12"/>
        <end position="35"/>
    </location>
</feature>
<evidence type="ECO:0000256" key="7">
    <source>
        <dbReference type="ARBA" id="ARBA00024033"/>
    </source>
</evidence>
<accession>A0ABZ2K4R9</accession>
<sequence length="466" mass="50563">MKTALPTAPRETVFLFGFTYVIGIVNLMTAGIYDGPLAEPALLMVMLSLGLVAVMFGKLFGASRPFGDDGLRVPLLVLTAAFIVFCAATAGDRRLLIHGRGPTTLIAILQMGQIALLLSYVPGIWTGKRDSAMWSTARFGIFLAMFLAGGISVLHLSPNPEVDMFWCHTEGARALLHGKNPYILENVHIEDQSRPGNPLIAFLYPPTPGILSAIALLLGGDVRWGMLIAFCITAVAMRGIVRQRTPDAPSLLEDAPAYLICLAPKTYFFLESAWNDIYPLMFVALGVLAHVRGRRYLAAICVGLTISSKQSMIWFLPLAFLLQFDLRQWVALLAAAGAPLVPFALLDFHALKYWLSDHFLVYPPRPLALSPMSWLSRHFGISQTKTPPGLVIAAASSVFAAWKAPRTPYAFALAATLAVFCFYLFNRFMCMNYYFFVSGLAAVAGAVATTRGSGTGSTNLPASSVS</sequence>